<dbReference type="GO" id="GO:0006741">
    <property type="term" value="P:NADP+ biosynthetic process"/>
    <property type="evidence" value="ECO:0007669"/>
    <property type="project" value="InterPro"/>
</dbReference>
<comment type="similarity">
    <text evidence="1">Belongs to the NAD kinase family.</text>
</comment>
<evidence type="ECO:0000256" key="5">
    <source>
        <dbReference type="ARBA" id="ARBA00023027"/>
    </source>
</evidence>
<keyword evidence="5" id="KW-0520">NAD</keyword>
<dbReference type="Proteomes" id="UP001210925">
    <property type="component" value="Unassembled WGS sequence"/>
</dbReference>
<dbReference type="InterPro" id="IPR016064">
    <property type="entry name" value="NAD/diacylglycerol_kinase_sf"/>
</dbReference>
<evidence type="ECO:0000256" key="1">
    <source>
        <dbReference type="ARBA" id="ARBA00010995"/>
    </source>
</evidence>
<protein>
    <recommendedName>
        <fullName evidence="8">ATP-NAD kinase</fullName>
    </recommendedName>
</protein>
<evidence type="ECO:0008006" key="8">
    <source>
        <dbReference type="Google" id="ProtNLM"/>
    </source>
</evidence>
<dbReference type="EMBL" id="JADGKB010000210">
    <property type="protein sequence ID" value="KAJ3250978.1"/>
    <property type="molecule type" value="Genomic_DNA"/>
</dbReference>
<keyword evidence="2" id="KW-0808">Transferase</keyword>
<keyword evidence="4" id="KW-0521">NADP</keyword>
<evidence type="ECO:0000256" key="3">
    <source>
        <dbReference type="ARBA" id="ARBA00022777"/>
    </source>
</evidence>
<dbReference type="GO" id="GO:0019674">
    <property type="term" value="P:NAD+ metabolic process"/>
    <property type="evidence" value="ECO:0007669"/>
    <property type="project" value="InterPro"/>
</dbReference>
<dbReference type="Gene3D" id="2.60.200.30">
    <property type="entry name" value="Probable inorganic polyphosphate/atp-NAD kinase, domain 2"/>
    <property type="match status" value="2"/>
</dbReference>
<evidence type="ECO:0000313" key="7">
    <source>
        <dbReference type="Proteomes" id="UP001210925"/>
    </source>
</evidence>
<evidence type="ECO:0000256" key="2">
    <source>
        <dbReference type="ARBA" id="ARBA00022679"/>
    </source>
</evidence>
<reference evidence="6" key="1">
    <citation type="submission" date="2020-05" db="EMBL/GenBank/DDBJ databases">
        <title>Phylogenomic resolution of chytrid fungi.</title>
        <authorList>
            <person name="Stajich J.E."/>
            <person name="Amses K."/>
            <person name="Simmons R."/>
            <person name="Seto K."/>
            <person name="Myers J."/>
            <person name="Bonds A."/>
            <person name="Quandt C.A."/>
            <person name="Barry K."/>
            <person name="Liu P."/>
            <person name="Grigoriev I."/>
            <person name="Longcore J.E."/>
            <person name="James T.Y."/>
        </authorList>
    </citation>
    <scope>NUCLEOTIDE SEQUENCE</scope>
    <source>
        <strain evidence="6">PLAUS21</strain>
    </source>
</reference>
<dbReference type="PANTHER" id="PTHR20275">
    <property type="entry name" value="NAD KINASE"/>
    <property type="match status" value="1"/>
</dbReference>
<dbReference type="InterPro" id="IPR002504">
    <property type="entry name" value="NADK"/>
</dbReference>
<dbReference type="PANTHER" id="PTHR20275:SF0">
    <property type="entry name" value="NAD KINASE"/>
    <property type="match status" value="1"/>
</dbReference>
<keyword evidence="3" id="KW-0418">Kinase</keyword>
<name>A0AAD5U8X9_9FUNG</name>
<dbReference type="Pfam" id="PF20143">
    <property type="entry name" value="NAD_kinase_C"/>
    <property type="match status" value="1"/>
</dbReference>
<evidence type="ECO:0000313" key="6">
    <source>
        <dbReference type="EMBL" id="KAJ3250978.1"/>
    </source>
</evidence>
<keyword evidence="7" id="KW-1185">Reference proteome</keyword>
<dbReference type="InterPro" id="IPR017437">
    <property type="entry name" value="ATP-NAD_kinase_PpnK-typ_C"/>
</dbReference>
<dbReference type="Gene3D" id="3.40.50.10330">
    <property type="entry name" value="Probable inorganic polyphosphate/atp-NAD kinase, domain 1"/>
    <property type="match status" value="1"/>
</dbReference>
<comment type="caution">
    <text evidence="6">The sequence shown here is derived from an EMBL/GenBank/DDBJ whole genome shotgun (WGS) entry which is preliminary data.</text>
</comment>
<accession>A0AAD5U8X9</accession>
<dbReference type="AlphaFoldDB" id="A0AAD5U8X9"/>
<gene>
    <name evidence="6" type="ORF">HK103_003026</name>
</gene>
<proteinExistence type="inferred from homology"/>
<organism evidence="6 7">
    <name type="scientific">Boothiomyces macroporosus</name>
    <dbReference type="NCBI Taxonomy" id="261099"/>
    <lineage>
        <taxon>Eukaryota</taxon>
        <taxon>Fungi</taxon>
        <taxon>Fungi incertae sedis</taxon>
        <taxon>Chytridiomycota</taxon>
        <taxon>Chytridiomycota incertae sedis</taxon>
        <taxon>Chytridiomycetes</taxon>
        <taxon>Rhizophydiales</taxon>
        <taxon>Terramycetaceae</taxon>
        <taxon>Boothiomyces</taxon>
    </lineage>
</organism>
<evidence type="ECO:0000256" key="4">
    <source>
        <dbReference type="ARBA" id="ARBA00022857"/>
    </source>
</evidence>
<dbReference type="Pfam" id="PF01513">
    <property type="entry name" value="NAD_kinase"/>
    <property type="match status" value="1"/>
</dbReference>
<dbReference type="GO" id="GO:0003951">
    <property type="term" value="F:NAD+ kinase activity"/>
    <property type="evidence" value="ECO:0007669"/>
    <property type="project" value="InterPro"/>
</dbReference>
<dbReference type="SUPFAM" id="SSF111331">
    <property type="entry name" value="NAD kinase/diacylglycerol kinase-like"/>
    <property type="match status" value="1"/>
</dbReference>
<dbReference type="InterPro" id="IPR017438">
    <property type="entry name" value="ATP-NAD_kinase_N"/>
</dbReference>
<sequence length="421" mass="47659">MNDSCTLNKTYSKSAHDLAETALCVRDAAKGIVAKMMDQKLVYFTRELARHLIDNRKLVVYIENKLLNNPSFYYSEIVQKHPHYAKYLKGWTAELCASQPDNIDFIITLGGDGTVLYTTWMFQTTQVPPVIPFHLGSLGFLTNFKINEVDSVLDRVIQHGNLIDGIHVNMRMRLSCTIWRAKDKEVSPVTISYDERMPDENTLAERDYRGSLESLTKSYDISLPKKQSKRSKSVPSLNEQKAVPEETFEILNDLVVDRGPSAYMSQLDLYVEEKPLTTLSAGGSLVHPEVPSFLITPICAHSLSFRPMLLPDSTELQIKVPVDSRSTAWASFDGRHRTELKQGDYIVVKLSRYPVPTVCQDSSSGDWFEGLKRALHWNQRTRQRGTENAQFGSNLKLEAFGDEPEDLDLLAQDLFGMDLGE</sequence>